<dbReference type="Gene3D" id="3.40.30.10">
    <property type="entry name" value="Glutaredoxin"/>
    <property type="match status" value="1"/>
</dbReference>
<dbReference type="PROSITE" id="PS00194">
    <property type="entry name" value="THIOREDOXIN_1"/>
    <property type="match status" value="1"/>
</dbReference>
<evidence type="ECO:0000256" key="2">
    <source>
        <dbReference type="ARBA" id="ARBA00022748"/>
    </source>
</evidence>
<dbReference type="SUPFAM" id="SSF52833">
    <property type="entry name" value="Thioredoxin-like"/>
    <property type="match status" value="1"/>
</dbReference>
<dbReference type="PANTHER" id="PTHR42852">
    <property type="entry name" value="THIOL:DISULFIDE INTERCHANGE PROTEIN DSBE"/>
    <property type="match status" value="1"/>
</dbReference>
<evidence type="ECO:0000256" key="3">
    <source>
        <dbReference type="ARBA" id="ARBA00023157"/>
    </source>
</evidence>
<dbReference type="GO" id="GO:0017004">
    <property type="term" value="P:cytochrome complex assembly"/>
    <property type="evidence" value="ECO:0007669"/>
    <property type="project" value="UniProtKB-KW"/>
</dbReference>
<dbReference type="PANTHER" id="PTHR42852:SF6">
    <property type="entry name" value="THIOL:DISULFIDE INTERCHANGE PROTEIN DSBE"/>
    <property type="match status" value="1"/>
</dbReference>
<dbReference type="InterPro" id="IPR050553">
    <property type="entry name" value="Thioredoxin_ResA/DsbE_sf"/>
</dbReference>
<dbReference type="InterPro" id="IPR017937">
    <property type="entry name" value="Thioredoxin_CS"/>
</dbReference>
<dbReference type="InterPro" id="IPR013766">
    <property type="entry name" value="Thioredoxin_domain"/>
</dbReference>
<proteinExistence type="predicted"/>
<accession>A0A2U3KPA1</accession>
<sequence>MRRFTNLLAVLVSCAGLLALSACYGGTRPPRIGSNAPDFTVQDAQTKVTLSQFRGQVVVLNFWATWCPPCVEEMPSLVEMQRIMKAKGVTVVAVSIDVNENAYLKFVKDHAPNLLTVRDPEQKTPNLYGTHGWPETFIIDRNGVMRRKFIGPVDWTEPDITDFLSKL</sequence>
<dbReference type="Proteomes" id="UP000238701">
    <property type="component" value="Unassembled WGS sequence"/>
</dbReference>
<dbReference type="InterPro" id="IPR013740">
    <property type="entry name" value="Redoxin"/>
</dbReference>
<dbReference type="AlphaFoldDB" id="A0A2U3KPA1"/>
<dbReference type="GO" id="GO:0030313">
    <property type="term" value="C:cell envelope"/>
    <property type="evidence" value="ECO:0007669"/>
    <property type="project" value="UniProtKB-SubCell"/>
</dbReference>
<dbReference type="InterPro" id="IPR036249">
    <property type="entry name" value="Thioredoxin-like_sf"/>
</dbReference>
<keyword evidence="4" id="KW-0676">Redox-active center</keyword>
<organism evidence="7 8">
    <name type="scientific">Candidatus Sulfotelmatobacter kueseliae</name>
    <dbReference type="NCBI Taxonomy" id="2042962"/>
    <lineage>
        <taxon>Bacteria</taxon>
        <taxon>Pseudomonadati</taxon>
        <taxon>Acidobacteriota</taxon>
        <taxon>Terriglobia</taxon>
        <taxon>Terriglobales</taxon>
        <taxon>Candidatus Korobacteraceae</taxon>
        <taxon>Candidatus Sulfotelmatobacter</taxon>
    </lineage>
</organism>
<comment type="subcellular location">
    <subcellularLocation>
        <location evidence="1">Cell envelope</location>
    </subcellularLocation>
</comment>
<feature type="signal peptide" evidence="5">
    <location>
        <begin position="1"/>
        <end position="24"/>
    </location>
</feature>
<evidence type="ECO:0000256" key="5">
    <source>
        <dbReference type="SAM" id="SignalP"/>
    </source>
</evidence>
<evidence type="ECO:0000313" key="7">
    <source>
        <dbReference type="EMBL" id="SPF41417.1"/>
    </source>
</evidence>
<dbReference type="PROSITE" id="PS51257">
    <property type="entry name" value="PROKAR_LIPOPROTEIN"/>
    <property type="match status" value="1"/>
</dbReference>
<dbReference type="CDD" id="cd02966">
    <property type="entry name" value="TlpA_like_family"/>
    <property type="match status" value="1"/>
</dbReference>
<reference evidence="8" key="1">
    <citation type="submission" date="2018-02" db="EMBL/GenBank/DDBJ databases">
        <authorList>
            <person name="Hausmann B."/>
        </authorList>
    </citation>
    <scope>NUCLEOTIDE SEQUENCE [LARGE SCALE GENOMIC DNA]</scope>
    <source>
        <strain evidence="8">Peat soil MAG SbA1</strain>
    </source>
</reference>
<evidence type="ECO:0000256" key="1">
    <source>
        <dbReference type="ARBA" id="ARBA00004196"/>
    </source>
</evidence>
<evidence type="ECO:0000256" key="4">
    <source>
        <dbReference type="ARBA" id="ARBA00023284"/>
    </source>
</evidence>
<feature type="domain" description="Thioredoxin" evidence="6">
    <location>
        <begin position="30"/>
        <end position="167"/>
    </location>
</feature>
<dbReference type="Pfam" id="PF08534">
    <property type="entry name" value="Redoxin"/>
    <property type="match status" value="1"/>
</dbReference>
<evidence type="ECO:0000313" key="8">
    <source>
        <dbReference type="Proteomes" id="UP000238701"/>
    </source>
</evidence>
<evidence type="ECO:0000259" key="6">
    <source>
        <dbReference type="PROSITE" id="PS51352"/>
    </source>
</evidence>
<keyword evidence="2" id="KW-0201">Cytochrome c-type biogenesis</keyword>
<protein>
    <submittedName>
        <fullName evidence="7">Thioredoxin-like protein (Modular protein)</fullName>
    </submittedName>
</protein>
<dbReference type="EMBL" id="OMOD01000129">
    <property type="protein sequence ID" value="SPF41417.1"/>
    <property type="molecule type" value="Genomic_DNA"/>
</dbReference>
<dbReference type="GO" id="GO:0016491">
    <property type="term" value="F:oxidoreductase activity"/>
    <property type="evidence" value="ECO:0007669"/>
    <property type="project" value="InterPro"/>
</dbReference>
<feature type="chain" id="PRO_5015651176" evidence="5">
    <location>
        <begin position="25"/>
        <end position="167"/>
    </location>
</feature>
<name>A0A2U3KPA1_9BACT</name>
<keyword evidence="3" id="KW-1015">Disulfide bond</keyword>
<keyword evidence="5" id="KW-0732">Signal</keyword>
<dbReference type="PROSITE" id="PS51352">
    <property type="entry name" value="THIOREDOXIN_2"/>
    <property type="match status" value="1"/>
</dbReference>
<gene>
    <name evidence="7" type="ORF">SBA1_360014</name>
</gene>